<sequence>MIKKSGFEQERKRKEMNRFFIAGVLAGFVCGCATIDTNETPNTPLEVGFRVVMTEGVVTTKPTAFKGAQTGVCVVVFDGGGRAITRLVTVDMPIGENIRFGDRVKLEVAEQVGGDVVYHIKTESIPPEKKE</sequence>
<dbReference type="Proteomes" id="UP000177043">
    <property type="component" value="Unassembled WGS sequence"/>
</dbReference>
<name>A0A1G2QDH8_9BACT</name>
<organism evidence="1 2">
    <name type="scientific">Candidatus Vogelbacteria bacterium RIFOXYD1_FULL_44_32</name>
    <dbReference type="NCBI Taxonomy" id="1802438"/>
    <lineage>
        <taxon>Bacteria</taxon>
        <taxon>Candidatus Vogeliibacteriota</taxon>
    </lineage>
</organism>
<gene>
    <name evidence="1" type="ORF">A2571_02630</name>
</gene>
<comment type="caution">
    <text evidence="1">The sequence shown here is derived from an EMBL/GenBank/DDBJ whole genome shotgun (WGS) entry which is preliminary data.</text>
</comment>
<dbReference type="PROSITE" id="PS51257">
    <property type="entry name" value="PROKAR_LIPOPROTEIN"/>
    <property type="match status" value="1"/>
</dbReference>
<evidence type="ECO:0000313" key="2">
    <source>
        <dbReference type="Proteomes" id="UP000177043"/>
    </source>
</evidence>
<proteinExistence type="predicted"/>
<dbReference type="STRING" id="1802438.A2571_02630"/>
<dbReference type="AlphaFoldDB" id="A0A1G2QDH8"/>
<dbReference type="EMBL" id="MHTJ01000003">
    <property type="protein sequence ID" value="OHA58640.1"/>
    <property type="molecule type" value="Genomic_DNA"/>
</dbReference>
<accession>A0A1G2QDH8</accession>
<protein>
    <submittedName>
        <fullName evidence="1">Uncharacterized protein</fullName>
    </submittedName>
</protein>
<reference evidence="1 2" key="1">
    <citation type="journal article" date="2016" name="Nat. Commun.">
        <title>Thousands of microbial genomes shed light on interconnected biogeochemical processes in an aquifer system.</title>
        <authorList>
            <person name="Anantharaman K."/>
            <person name="Brown C.T."/>
            <person name="Hug L.A."/>
            <person name="Sharon I."/>
            <person name="Castelle C.J."/>
            <person name="Probst A.J."/>
            <person name="Thomas B.C."/>
            <person name="Singh A."/>
            <person name="Wilkins M.J."/>
            <person name="Karaoz U."/>
            <person name="Brodie E.L."/>
            <person name="Williams K.H."/>
            <person name="Hubbard S.S."/>
            <person name="Banfield J.F."/>
        </authorList>
    </citation>
    <scope>NUCLEOTIDE SEQUENCE [LARGE SCALE GENOMIC DNA]</scope>
</reference>
<evidence type="ECO:0000313" key="1">
    <source>
        <dbReference type="EMBL" id="OHA58640.1"/>
    </source>
</evidence>